<evidence type="ECO:0000256" key="1">
    <source>
        <dbReference type="SAM" id="MobiDB-lite"/>
    </source>
</evidence>
<protein>
    <submittedName>
        <fullName evidence="2">Secretory carrier membrane protein 5</fullName>
    </submittedName>
</protein>
<name>A0A1A8U609_NOTFU</name>
<feature type="non-terminal residue" evidence="2">
    <location>
        <position position="135"/>
    </location>
</feature>
<reference evidence="2" key="2">
    <citation type="submission" date="2016-06" db="EMBL/GenBank/DDBJ databases">
        <title>The genome of a short-lived fish provides insights into sex chromosome evolution and the genetic control of aging.</title>
        <authorList>
            <person name="Reichwald K."/>
            <person name="Felder M."/>
            <person name="Petzold A."/>
            <person name="Koch P."/>
            <person name="Groth M."/>
            <person name="Platzer M."/>
        </authorList>
    </citation>
    <scope>NUCLEOTIDE SEQUENCE</scope>
    <source>
        <tissue evidence="2">Brain</tissue>
    </source>
</reference>
<proteinExistence type="predicted"/>
<organism evidence="2">
    <name type="scientific">Nothobranchius furzeri</name>
    <name type="common">Turquoise killifish</name>
    <dbReference type="NCBI Taxonomy" id="105023"/>
    <lineage>
        <taxon>Eukaryota</taxon>
        <taxon>Metazoa</taxon>
        <taxon>Chordata</taxon>
        <taxon>Craniata</taxon>
        <taxon>Vertebrata</taxon>
        <taxon>Euteleostomi</taxon>
        <taxon>Actinopterygii</taxon>
        <taxon>Neopterygii</taxon>
        <taxon>Teleostei</taxon>
        <taxon>Neoteleostei</taxon>
        <taxon>Acanthomorphata</taxon>
        <taxon>Ovalentaria</taxon>
        <taxon>Atherinomorphae</taxon>
        <taxon>Cyprinodontiformes</taxon>
        <taxon>Nothobranchiidae</taxon>
        <taxon>Nothobranchius</taxon>
    </lineage>
</organism>
<feature type="region of interest" description="Disordered" evidence="1">
    <location>
        <begin position="16"/>
        <end position="42"/>
    </location>
</feature>
<reference evidence="2" key="1">
    <citation type="submission" date="2016-05" db="EMBL/GenBank/DDBJ databases">
        <authorList>
            <person name="Lavstsen T."/>
            <person name="Jespersen J.S."/>
        </authorList>
    </citation>
    <scope>NUCLEOTIDE SEQUENCE</scope>
    <source>
        <tissue evidence="2">Brain</tissue>
    </source>
</reference>
<dbReference type="EMBL" id="HAEJ01003073">
    <property type="protein sequence ID" value="SBS43530.1"/>
    <property type="molecule type" value="Transcribed_RNA"/>
</dbReference>
<sequence length="135" mass="15174">PGSIISTVVLEPACPKLRRSGPQEPGRTLMSRQQPSRRPWGQQLEPCKISSPALSTTKTRCSIKNGADVRPKSEFERLNRLTSVSLSLEQQNKAINTWEAVFKAMQQNKGVLERSVFIYFPFGHKIVLIRVTVVL</sequence>
<dbReference type="AlphaFoldDB" id="A0A1A8U609"/>
<accession>A0A1A8U609</accession>
<evidence type="ECO:0000313" key="2">
    <source>
        <dbReference type="EMBL" id="SBS43530.1"/>
    </source>
</evidence>
<feature type="non-terminal residue" evidence="2">
    <location>
        <position position="1"/>
    </location>
</feature>
<gene>
    <name evidence="2" type="primary">SCAMP5</name>
</gene>